<dbReference type="Proteomes" id="UP000774326">
    <property type="component" value="Unassembled WGS sequence"/>
</dbReference>
<gene>
    <name evidence="1" type="ORF">WICPIJ_001876</name>
</gene>
<evidence type="ECO:0000313" key="2">
    <source>
        <dbReference type="Proteomes" id="UP000774326"/>
    </source>
</evidence>
<evidence type="ECO:0000313" key="1">
    <source>
        <dbReference type="EMBL" id="KAH3687161.1"/>
    </source>
</evidence>
<dbReference type="EMBL" id="JAEUBG010000970">
    <property type="protein sequence ID" value="KAH3687161.1"/>
    <property type="molecule type" value="Genomic_DNA"/>
</dbReference>
<comment type="caution">
    <text evidence="1">The sequence shown here is derived from an EMBL/GenBank/DDBJ whole genome shotgun (WGS) entry which is preliminary data.</text>
</comment>
<proteinExistence type="predicted"/>
<dbReference type="AlphaFoldDB" id="A0A9P8QAX3"/>
<keyword evidence="2" id="KW-1185">Reference proteome</keyword>
<organism evidence="1 2">
    <name type="scientific">Wickerhamomyces pijperi</name>
    <name type="common">Yeast</name>
    <name type="synonym">Pichia pijperi</name>
    <dbReference type="NCBI Taxonomy" id="599730"/>
    <lineage>
        <taxon>Eukaryota</taxon>
        <taxon>Fungi</taxon>
        <taxon>Dikarya</taxon>
        <taxon>Ascomycota</taxon>
        <taxon>Saccharomycotina</taxon>
        <taxon>Saccharomycetes</taxon>
        <taxon>Phaffomycetales</taxon>
        <taxon>Wickerhamomycetaceae</taxon>
        <taxon>Wickerhamomyces</taxon>
    </lineage>
</organism>
<reference evidence="1" key="2">
    <citation type="submission" date="2021-01" db="EMBL/GenBank/DDBJ databases">
        <authorList>
            <person name="Schikora-Tamarit M.A."/>
        </authorList>
    </citation>
    <scope>NUCLEOTIDE SEQUENCE</scope>
    <source>
        <strain evidence="1">CBS2887</strain>
    </source>
</reference>
<sequence length="252" mass="27096">MSNHHTSPNISTQSVPPWITNFKLEIGAVFFFGFELVRLVLAGGGPSELYCSSTGESVTADPAVLSPLVFCESCFLHFSLSLCSSDLNLCSFPFPKANSLSKIAAAWKPLAGGAFSCANDKGVAIISLLNSIYPCVPLNVTLASTFHKSWMASYSWYALSLALNPPMTYTVAGCSSVSDSFFMVTEVAVCANLGTALGSLKENEGWAIISCLVNLKVCKSKIYPQLLIRVELRITYCPSEVFDTSDINSMPP</sequence>
<reference evidence="1" key="1">
    <citation type="journal article" date="2021" name="Open Biol.">
        <title>Shared evolutionary footprints suggest mitochondrial oxidative damage underlies multiple complex I losses in fungi.</title>
        <authorList>
            <person name="Schikora-Tamarit M.A."/>
            <person name="Marcet-Houben M."/>
            <person name="Nosek J."/>
            <person name="Gabaldon T."/>
        </authorList>
    </citation>
    <scope>NUCLEOTIDE SEQUENCE</scope>
    <source>
        <strain evidence="1">CBS2887</strain>
    </source>
</reference>
<accession>A0A9P8QAX3</accession>
<name>A0A9P8QAX3_WICPI</name>
<protein>
    <submittedName>
        <fullName evidence="1">Uncharacterized protein</fullName>
    </submittedName>
</protein>